<sequence>MCTKLERWVLVARGKPKAHPRKQRAAVPGLAALGQIISSNPWPSLRAKIFVLGLVEFICRAVRAMEAYTGLYATWQRDLEGTARNNGELKNHVFQSILLFFMPSQDL</sequence>
<name>A0A246S487_9GAMM</name>
<accession>A0A246S487</accession>
<keyword evidence="2" id="KW-1185">Reference proteome</keyword>
<organism evidence="1 2">
    <name type="scientific">Halomonas campaniensis</name>
    <dbReference type="NCBI Taxonomy" id="213554"/>
    <lineage>
        <taxon>Bacteria</taxon>
        <taxon>Pseudomonadati</taxon>
        <taxon>Pseudomonadota</taxon>
        <taxon>Gammaproteobacteria</taxon>
        <taxon>Oceanospirillales</taxon>
        <taxon>Halomonadaceae</taxon>
        <taxon>Halomonas</taxon>
    </lineage>
</organism>
<gene>
    <name evidence="1" type="ORF">JI62_01210</name>
</gene>
<dbReference type="AlphaFoldDB" id="A0A246S487"/>
<protein>
    <submittedName>
        <fullName evidence="1">Uncharacterized protein</fullName>
    </submittedName>
</protein>
<reference evidence="1 2" key="1">
    <citation type="submission" date="2014-08" db="EMBL/GenBank/DDBJ databases">
        <title>Draft genome sequence of a novel L-asparaginase producing marine bacterium, Halomonas campaniensis.</title>
        <authorList>
            <person name="Sundarakrishnan B."/>
            <person name="Moushumi Priya A."/>
            <person name="Raman G."/>
            <person name="Sakthivel N."/>
            <person name="Park S."/>
            <person name="Jayachandran S."/>
        </authorList>
    </citation>
    <scope>NUCLEOTIDE SEQUENCE [LARGE SCALE GENOMIC DNA]</scope>
    <source>
        <strain evidence="1 2">SK03</strain>
    </source>
</reference>
<evidence type="ECO:0000313" key="1">
    <source>
        <dbReference type="EMBL" id="OWV31266.1"/>
    </source>
</evidence>
<comment type="caution">
    <text evidence="1">The sequence shown here is derived from an EMBL/GenBank/DDBJ whole genome shotgun (WGS) entry which is preliminary data.</text>
</comment>
<evidence type="ECO:0000313" key="2">
    <source>
        <dbReference type="Proteomes" id="UP000197334"/>
    </source>
</evidence>
<dbReference type="EMBL" id="JPUA01000003">
    <property type="protein sequence ID" value="OWV31266.1"/>
    <property type="molecule type" value="Genomic_DNA"/>
</dbReference>
<proteinExistence type="predicted"/>
<dbReference type="Proteomes" id="UP000197334">
    <property type="component" value="Unassembled WGS sequence"/>
</dbReference>